<evidence type="ECO:0000313" key="2">
    <source>
        <dbReference type="Proteomes" id="UP000254707"/>
    </source>
</evidence>
<dbReference type="Proteomes" id="UP000254707">
    <property type="component" value="Unassembled WGS sequence"/>
</dbReference>
<dbReference type="AlphaFoldDB" id="A0A380HIT0"/>
<dbReference type="EMBL" id="UHED01000001">
    <property type="protein sequence ID" value="SUM81781.1"/>
    <property type="molecule type" value="Genomic_DNA"/>
</dbReference>
<reference evidence="1 2" key="1">
    <citation type="submission" date="2018-06" db="EMBL/GenBank/DDBJ databases">
        <authorList>
            <consortium name="Pathogen Informatics"/>
            <person name="Doyle S."/>
        </authorList>
    </citation>
    <scope>NUCLEOTIDE SEQUENCE [LARGE SCALE GENOMIC DNA]</scope>
    <source>
        <strain evidence="1 2">NCTC7688</strain>
    </source>
</reference>
<proteinExistence type="predicted"/>
<organism evidence="1 2">
    <name type="scientific">Staphylococcus saprophyticus</name>
    <dbReference type="NCBI Taxonomy" id="29385"/>
    <lineage>
        <taxon>Bacteria</taxon>
        <taxon>Bacillati</taxon>
        <taxon>Bacillota</taxon>
        <taxon>Bacilli</taxon>
        <taxon>Bacillales</taxon>
        <taxon>Staphylococcaceae</taxon>
        <taxon>Staphylococcus</taxon>
    </lineage>
</organism>
<sequence length="34" mass="3961">MMALGMLLPVLVVGFITMSILEERKRNRNKKKDK</sequence>
<protein>
    <submittedName>
        <fullName evidence="1">Uncharacterized protein</fullName>
    </submittedName>
</protein>
<gene>
    <name evidence="1" type="ORF">NCTC7688_00275</name>
</gene>
<name>A0A380HIT0_STASA</name>
<evidence type="ECO:0000313" key="1">
    <source>
        <dbReference type="EMBL" id="SUM81781.1"/>
    </source>
</evidence>
<accession>A0A380HIT0</accession>